<dbReference type="InterPro" id="IPR024137">
    <property type="entry name" value="His_deAcase_cplx_SAP130"/>
</dbReference>
<comment type="caution">
    <text evidence="9">The sequence shown here is derived from an EMBL/GenBank/DDBJ whole genome shotgun (WGS) entry which is preliminary data.</text>
</comment>
<feature type="region of interest" description="Disordered" evidence="7">
    <location>
        <begin position="856"/>
        <end position="918"/>
    </location>
</feature>
<reference evidence="9 10" key="1">
    <citation type="submission" date="2015-12" db="EMBL/GenBank/DDBJ databases">
        <title>The genome of Folsomia candida.</title>
        <authorList>
            <person name="Faddeeva A."/>
            <person name="Derks M.F."/>
            <person name="Anvar Y."/>
            <person name="Smit S."/>
            <person name="Van Straalen N."/>
            <person name="Roelofs D."/>
        </authorList>
    </citation>
    <scope>NUCLEOTIDE SEQUENCE [LARGE SCALE GENOMIC DNA]</scope>
    <source>
        <strain evidence="9 10">VU population</strain>
        <tissue evidence="9">Whole body</tissue>
    </source>
</reference>
<organism evidence="9 10">
    <name type="scientific">Folsomia candida</name>
    <name type="common">Springtail</name>
    <dbReference type="NCBI Taxonomy" id="158441"/>
    <lineage>
        <taxon>Eukaryota</taxon>
        <taxon>Metazoa</taxon>
        <taxon>Ecdysozoa</taxon>
        <taxon>Arthropoda</taxon>
        <taxon>Hexapoda</taxon>
        <taxon>Collembola</taxon>
        <taxon>Entomobryomorpha</taxon>
        <taxon>Isotomoidea</taxon>
        <taxon>Isotomidae</taxon>
        <taxon>Proisotominae</taxon>
        <taxon>Folsomia</taxon>
    </lineage>
</organism>
<keyword evidence="4" id="KW-0805">Transcription regulation</keyword>
<feature type="compositionally biased region" description="Low complexity" evidence="7">
    <location>
        <begin position="894"/>
        <end position="918"/>
    </location>
</feature>
<comment type="similarity">
    <text evidence="2">Belongs to the SAP130 family.</text>
</comment>
<feature type="compositionally biased region" description="Low complexity" evidence="7">
    <location>
        <begin position="856"/>
        <end position="870"/>
    </location>
</feature>
<feature type="compositionally biased region" description="Low complexity" evidence="7">
    <location>
        <begin position="612"/>
        <end position="650"/>
    </location>
</feature>
<keyword evidence="6" id="KW-0539">Nucleus</keyword>
<dbReference type="Proteomes" id="UP000198287">
    <property type="component" value="Unassembled WGS sequence"/>
</dbReference>
<evidence type="ECO:0000259" key="8">
    <source>
        <dbReference type="Pfam" id="PF16014"/>
    </source>
</evidence>
<keyword evidence="5" id="KW-0804">Transcription</keyword>
<sequence length="1299" mass="134005">MSTSSTGSGIIEAAAKTSGRTTTINSPSPLSATTPSGTAGNIKHHLEKDKKRKKSNLIRLSTSPTKRTTTPNKSSQSMDLAPRGPSVVQLRPVRPVFSTLSASSLSSSTNKPNNNNTSSSVTSSPGGLISTTGGGGGGSPIISVNRTTPAGTNVTILPARGVTTTVGNTQQGGIMPTYQITRVGVGNVVRPGGGGAVVGPGQQPASITVTPLPTSNLTNLRLAAGTPVNNGTWLQASGVQGFARAIAVGGRPVRPADGKMIHIPQHVTQLQVVDGKGSILKPQIGTPIVNIRGPLPGGATSGQSLTLPLPPFTIRTTNITNISAAIQPRPPPNSTPSSSSSGTLTSTPVHKVITQHDHNAPIQFVNATNKNAIGASIPKLSTVCLTLSTNATLAPNNSSPVVAVSSRQAAAGLTPSLIVTPSSLTANNTTTTTATTLPITKVYPVGRDGSSMVMDNMFSSGSAVSVSTVNVNLSTISTNSSNAPNPPCVVVAASSSVGAHHHPQHVLLHTTTPTINVHTGQNPSSGGGLPPSNLVTGGIAPSYFVDKNFQMNILPHQSRPITLEKKIDPKSLPPGSMIITAAATTTTGNTVTIPLTQHLTNLAHLGHHHAAGNTHNNIVNPNNNSSTTIIATSTTSATSSSSSTPPSSHNHLPHQILAQFNPHSVTVTPSSTSIPIPIPAHVISQSILGVTTSSSSLGSVLTVTTTTISSTSGTSSSSTGSSSTSSIISSSSSTPNIITSATSILPSTMTSSSTSSTFTSSSTATTTTTAPPAQSPNHNNPPTSSTSSNNNNSTKATHSPRPSILRKRELGGDHHGHTSASRAQRNLSLQLNFSTSNSTNFTSSSNKENSSLLDKFSSGLSGSTSTSITSSGGGGGATTGTGVSILKKEFQPPTEESSWQSVSSNSSSGSSTISTTSETAELQLQQQLTGGIGGGGGADLNLSTMSLPHSSEISASAFLGLGSSLLTNSILSGGGGKNSSSTTTTSTTSTIGGLTAGGLSISLANIGSGVGGGNSSTTIPTSSSSSSSQNQNQNGVLRTTNQPRSRSSSTSVGAKGANKDVERLKNKDKDLDAVSPRKKPRKQQLTSSDLLEAASPEIYYQGKGKRFRKGDLMDFTEGITEKEKVPVDPIPEEPPPPRIVYYVKRPHMSLVQSNCFPPKPLTTHFQRYCDVKARDEKRPTISELANQKNILEKVGGWRVKLMTNQMQELVDNENGVVDDCSNLLNRLENKVGVGPSRGDRDLNIVMELLKGNIQRCKVIRDQMSDSKALAVKILDHKVTVTEVITKHSCKRPMAKKRVL</sequence>
<feature type="domain" description="Histone deacetylase complex subunit SAP130 C-terminal" evidence="8">
    <location>
        <begin position="979"/>
        <end position="1282"/>
    </location>
</feature>
<evidence type="ECO:0000313" key="9">
    <source>
        <dbReference type="EMBL" id="OXA61191.1"/>
    </source>
</evidence>
<evidence type="ECO:0000256" key="1">
    <source>
        <dbReference type="ARBA" id="ARBA00004123"/>
    </source>
</evidence>
<comment type="subcellular location">
    <subcellularLocation>
        <location evidence="1">Nucleus</location>
    </subcellularLocation>
</comment>
<dbReference type="OMA" id="NIQRCKV"/>
<dbReference type="STRING" id="158441.A0A226EWH2"/>
<feature type="region of interest" description="Disordered" evidence="7">
    <location>
        <begin position="612"/>
        <end position="653"/>
    </location>
</feature>
<dbReference type="GO" id="GO:0070822">
    <property type="term" value="C:Sin3-type complex"/>
    <property type="evidence" value="ECO:0007669"/>
    <property type="project" value="TreeGrafter"/>
</dbReference>
<evidence type="ECO:0000256" key="6">
    <source>
        <dbReference type="ARBA" id="ARBA00023242"/>
    </source>
</evidence>
<name>A0A226EWH2_FOLCA</name>
<feature type="compositionally biased region" description="Low complexity" evidence="7">
    <location>
        <begin position="335"/>
        <end position="346"/>
    </location>
</feature>
<feature type="compositionally biased region" description="Basic and acidic residues" evidence="7">
    <location>
        <begin position="806"/>
        <end position="816"/>
    </location>
</feature>
<feature type="compositionally biased region" description="Basic and acidic residues" evidence="7">
    <location>
        <begin position="1057"/>
        <end position="1072"/>
    </location>
</feature>
<protein>
    <recommendedName>
        <fullName evidence="8">Histone deacetylase complex subunit SAP130 C-terminal domain-containing protein</fullName>
    </recommendedName>
</protein>
<dbReference type="OrthoDB" id="10048604at2759"/>
<feature type="compositionally biased region" description="Polar residues" evidence="7">
    <location>
        <begin position="1036"/>
        <end position="1052"/>
    </location>
</feature>
<gene>
    <name evidence="9" type="ORF">Fcan01_04400</name>
</gene>
<proteinExistence type="inferred from homology"/>
<evidence type="ECO:0000256" key="7">
    <source>
        <dbReference type="SAM" id="MobiDB-lite"/>
    </source>
</evidence>
<keyword evidence="3" id="KW-0678">Repressor</keyword>
<feature type="region of interest" description="Disordered" evidence="7">
    <location>
        <begin position="706"/>
        <end position="735"/>
    </location>
</feature>
<evidence type="ECO:0000256" key="5">
    <source>
        <dbReference type="ARBA" id="ARBA00023163"/>
    </source>
</evidence>
<feature type="region of interest" description="Disordered" evidence="7">
    <location>
        <begin position="1012"/>
        <end position="1090"/>
    </location>
</feature>
<feature type="region of interest" description="Disordered" evidence="7">
    <location>
        <begin position="323"/>
        <end position="346"/>
    </location>
</feature>
<feature type="compositionally biased region" description="Low complexity" evidence="7">
    <location>
        <begin position="1015"/>
        <end position="1035"/>
    </location>
</feature>
<feature type="compositionally biased region" description="Polar residues" evidence="7">
    <location>
        <begin position="58"/>
        <end position="78"/>
    </location>
</feature>
<accession>A0A226EWH2</accession>
<feature type="compositionally biased region" description="Low complexity" evidence="7">
    <location>
        <begin position="98"/>
        <end position="131"/>
    </location>
</feature>
<dbReference type="PANTHER" id="PTHR13497:SF3">
    <property type="entry name" value="HISTONE DEACETYLASE COMPLEX SUBUNIT SAP130"/>
    <property type="match status" value="1"/>
</dbReference>
<dbReference type="PANTHER" id="PTHR13497">
    <property type="entry name" value="HISTONE DEACETYLASE COMPLEX SUBUNIT SAP130"/>
    <property type="match status" value="1"/>
</dbReference>
<keyword evidence="10" id="KW-1185">Reference proteome</keyword>
<feature type="compositionally biased region" description="Polar residues" evidence="7">
    <location>
        <begin position="18"/>
        <end position="39"/>
    </location>
</feature>
<dbReference type="GO" id="GO:0000122">
    <property type="term" value="P:negative regulation of transcription by RNA polymerase II"/>
    <property type="evidence" value="ECO:0007669"/>
    <property type="project" value="TreeGrafter"/>
</dbReference>
<evidence type="ECO:0000256" key="4">
    <source>
        <dbReference type="ARBA" id="ARBA00023015"/>
    </source>
</evidence>
<feature type="region of interest" description="Disordered" evidence="7">
    <location>
        <begin position="1"/>
        <end position="146"/>
    </location>
</feature>
<dbReference type="InterPro" id="IPR031963">
    <property type="entry name" value="SAP130_C"/>
</dbReference>
<evidence type="ECO:0000256" key="3">
    <source>
        <dbReference type="ARBA" id="ARBA00022491"/>
    </source>
</evidence>
<feature type="compositionally biased region" description="Low complexity" evidence="7">
    <location>
        <begin position="747"/>
        <end position="794"/>
    </location>
</feature>
<evidence type="ECO:0000256" key="2">
    <source>
        <dbReference type="ARBA" id="ARBA00007859"/>
    </source>
</evidence>
<dbReference type="Pfam" id="PF16014">
    <property type="entry name" value="SAP130_C"/>
    <property type="match status" value="1"/>
</dbReference>
<evidence type="ECO:0000313" key="10">
    <source>
        <dbReference type="Proteomes" id="UP000198287"/>
    </source>
</evidence>
<feature type="region of interest" description="Disordered" evidence="7">
    <location>
        <begin position="747"/>
        <end position="825"/>
    </location>
</feature>
<dbReference type="EMBL" id="LNIX01000002">
    <property type="protein sequence ID" value="OXA61191.1"/>
    <property type="molecule type" value="Genomic_DNA"/>
</dbReference>